<gene>
    <name evidence="1" type="ORF">GSCOC_T00029466001</name>
</gene>
<dbReference type="AlphaFoldDB" id="A0A068TU68"/>
<evidence type="ECO:0000313" key="2">
    <source>
        <dbReference type="Proteomes" id="UP000295252"/>
    </source>
</evidence>
<sequence length="70" mass="8002">MQLTITIRGESIVTKHNSTRPYSYRGEWQRLSGENAAGAKGGKSLQEEGNYLKIYQWTIYKMTMNSAKDN</sequence>
<dbReference type="EMBL" id="HG739088">
    <property type="protein sequence ID" value="CDO99776.1"/>
    <property type="molecule type" value="Genomic_DNA"/>
</dbReference>
<keyword evidence="2" id="KW-1185">Reference proteome</keyword>
<dbReference type="InParanoid" id="A0A068TU68"/>
<proteinExistence type="predicted"/>
<reference evidence="2" key="1">
    <citation type="journal article" date="2014" name="Science">
        <title>The coffee genome provides insight into the convergent evolution of caffeine biosynthesis.</title>
        <authorList>
            <person name="Denoeud F."/>
            <person name="Carretero-Paulet L."/>
            <person name="Dereeper A."/>
            <person name="Droc G."/>
            <person name="Guyot R."/>
            <person name="Pietrella M."/>
            <person name="Zheng C."/>
            <person name="Alberti A."/>
            <person name="Anthony F."/>
            <person name="Aprea G."/>
            <person name="Aury J.M."/>
            <person name="Bento P."/>
            <person name="Bernard M."/>
            <person name="Bocs S."/>
            <person name="Campa C."/>
            <person name="Cenci A."/>
            <person name="Combes M.C."/>
            <person name="Crouzillat D."/>
            <person name="Da Silva C."/>
            <person name="Daddiego L."/>
            <person name="De Bellis F."/>
            <person name="Dussert S."/>
            <person name="Garsmeur O."/>
            <person name="Gayraud T."/>
            <person name="Guignon V."/>
            <person name="Jahn K."/>
            <person name="Jamilloux V."/>
            <person name="Joet T."/>
            <person name="Labadie K."/>
            <person name="Lan T."/>
            <person name="Leclercq J."/>
            <person name="Lepelley M."/>
            <person name="Leroy T."/>
            <person name="Li L.T."/>
            <person name="Librado P."/>
            <person name="Lopez L."/>
            <person name="Munoz A."/>
            <person name="Noel B."/>
            <person name="Pallavicini A."/>
            <person name="Perrotta G."/>
            <person name="Poncet V."/>
            <person name="Pot D."/>
            <person name="Priyono X."/>
            <person name="Rigoreau M."/>
            <person name="Rouard M."/>
            <person name="Rozas J."/>
            <person name="Tranchant-Dubreuil C."/>
            <person name="VanBuren R."/>
            <person name="Zhang Q."/>
            <person name="Andrade A.C."/>
            <person name="Argout X."/>
            <person name="Bertrand B."/>
            <person name="de Kochko A."/>
            <person name="Graziosi G."/>
            <person name="Henry R.J."/>
            <person name="Jayarama X."/>
            <person name="Ming R."/>
            <person name="Nagai C."/>
            <person name="Rounsley S."/>
            <person name="Sankoff D."/>
            <person name="Giuliano G."/>
            <person name="Albert V.A."/>
            <person name="Wincker P."/>
            <person name="Lashermes P."/>
        </authorList>
    </citation>
    <scope>NUCLEOTIDE SEQUENCE [LARGE SCALE GENOMIC DNA]</scope>
    <source>
        <strain evidence="2">cv. DH200-94</strain>
    </source>
</reference>
<evidence type="ECO:0000313" key="1">
    <source>
        <dbReference type="EMBL" id="CDO99776.1"/>
    </source>
</evidence>
<organism evidence="1 2">
    <name type="scientific">Coffea canephora</name>
    <name type="common">Robusta coffee</name>
    <dbReference type="NCBI Taxonomy" id="49390"/>
    <lineage>
        <taxon>Eukaryota</taxon>
        <taxon>Viridiplantae</taxon>
        <taxon>Streptophyta</taxon>
        <taxon>Embryophyta</taxon>
        <taxon>Tracheophyta</taxon>
        <taxon>Spermatophyta</taxon>
        <taxon>Magnoliopsida</taxon>
        <taxon>eudicotyledons</taxon>
        <taxon>Gunneridae</taxon>
        <taxon>Pentapetalae</taxon>
        <taxon>asterids</taxon>
        <taxon>lamiids</taxon>
        <taxon>Gentianales</taxon>
        <taxon>Rubiaceae</taxon>
        <taxon>Ixoroideae</taxon>
        <taxon>Gardenieae complex</taxon>
        <taxon>Bertiereae - Coffeeae clade</taxon>
        <taxon>Coffeeae</taxon>
        <taxon>Coffea</taxon>
    </lineage>
</organism>
<dbReference type="Gramene" id="CDO99776">
    <property type="protein sequence ID" value="CDO99776"/>
    <property type="gene ID" value="GSCOC_T00029466001"/>
</dbReference>
<dbReference type="Proteomes" id="UP000295252">
    <property type="component" value="Chromosome IV"/>
</dbReference>
<protein>
    <submittedName>
        <fullName evidence="1">Uncharacterized protein</fullName>
    </submittedName>
</protein>
<name>A0A068TU68_COFCA</name>
<accession>A0A068TU68</accession>